<sequence>MSLSVTGWWNTRGRKRGFGKPSHRVIIWIAAASFDLRWWLNMEDSEFYEYGDALRETVNVPIPCDDGVLNHRIAPDIKSTTFKSDVWNTRKPPANSGELPPCPALRIDISKQLARKESPGLSTPQAPPRQRQRTIQLYTMYAANARKSYTDSIIHRFIVLAMMAGAVFAAPSTTSPTYPSTTCEEPPNQTTGYPDYDLYCKCPAETEMAWGNPYLGLVRCDTKCTPSKAEQREAHNDKADALSTCMNACTGSFEKAKRQTNDYWFCHGVNFVEGELCEFIGSLGERTFEPGSDLSVRDNFLTVVFEKRLGREMQPPLTCGFCGTGNRHGWVFDSHWSTYYRAIYCIGPNSDEPRLSGLAFYRESDEKNYLPPETHQRYDDLHLDPLSLITIQSVTPPGPDIPDPDRKNFVWGFRFHESCWQLIEQASIPQPVNLKTLWRILRSVPHSSHLPFWGHNFGGLYLGGRRTYQSGNHFVLLGGVSNLMIPSAYYDPFDVPELKTRLAQTRIKTDGTIPGNEESQHLIFSPAVPASSDPFSKLPPELREVVLTYVATEDILSFRLSSRVIAATPLSQYFFKSRFWPGRELEVFFDAFLLGPSDRAGINWRELYQLSKERMKHNLVGLGERNRLRIWKQTVRPLTQAVDEVNRLSYLKGKSDWLQNSEDTPQTSWKSVETSRSIDPELFGELNRQVFEAEIYLPSSKIEAIHVSLIEFFGTKFISGLVFETEHGEDIEIGYIMPAGSEEPLIVEAGLEGFHLAVDDCGFGAISPYTSQHMESEYLDWVGDRDDLPIQSLKCNGGTIRRIRATFDVRSPQHLLQLQCAIGKLTFSRDLECKLFTYLRTIAIIRTARRVQAPGVAPCPSYILKPTGKPSTGRLVAAFGASAGFSGSALALKNWAWQQTHPAGEPLLGVESYLEESTLIANIKKYIDAARVKADLVSSSLALSANVKLSTCVLRLASPMNRSLSPLES</sequence>
<dbReference type="STRING" id="2512241.A0A553I488"/>
<accession>A0A553I488</accession>
<comment type="caution">
    <text evidence="2">The sequence shown here is derived from an EMBL/GenBank/DDBJ whole genome shotgun (WGS) entry which is preliminary data.</text>
</comment>
<dbReference type="EMBL" id="VFLP01000018">
    <property type="protein sequence ID" value="TRX94987.1"/>
    <property type="molecule type" value="Genomic_DNA"/>
</dbReference>
<protein>
    <recommendedName>
        <fullName evidence="1">DUF7600 domain-containing protein</fullName>
    </recommendedName>
</protein>
<evidence type="ECO:0000313" key="3">
    <source>
        <dbReference type="Proteomes" id="UP000319160"/>
    </source>
</evidence>
<dbReference type="OrthoDB" id="5273847at2759"/>
<gene>
    <name evidence="2" type="ORF">FHL15_004072</name>
</gene>
<dbReference type="Pfam" id="PF24539">
    <property type="entry name" value="DUF7600"/>
    <property type="match status" value="1"/>
</dbReference>
<reference evidence="3" key="1">
    <citation type="submission" date="2019-06" db="EMBL/GenBank/DDBJ databases">
        <title>Draft genome sequence of the griseofulvin-producing fungus Xylaria cubensis strain G536.</title>
        <authorList>
            <person name="Mead M.E."/>
            <person name="Raja H.A."/>
            <person name="Steenwyk J.L."/>
            <person name="Knowles S.L."/>
            <person name="Oberlies N.H."/>
            <person name="Rokas A."/>
        </authorList>
    </citation>
    <scope>NUCLEOTIDE SEQUENCE [LARGE SCALE GENOMIC DNA]</scope>
    <source>
        <strain evidence="3">G536</strain>
    </source>
</reference>
<name>A0A553I488_9PEZI</name>
<feature type="domain" description="DUF7600" evidence="1">
    <location>
        <begin position="656"/>
        <end position="808"/>
    </location>
</feature>
<dbReference type="InterPro" id="IPR036047">
    <property type="entry name" value="F-box-like_dom_sf"/>
</dbReference>
<dbReference type="Gene3D" id="3.40.50.720">
    <property type="entry name" value="NAD(P)-binding Rossmann-like Domain"/>
    <property type="match status" value="1"/>
</dbReference>
<organism evidence="2 3">
    <name type="scientific">Xylaria flabelliformis</name>
    <dbReference type="NCBI Taxonomy" id="2512241"/>
    <lineage>
        <taxon>Eukaryota</taxon>
        <taxon>Fungi</taxon>
        <taxon>Dikarya</taxon>
        <taxon>Ascomycota</taxon>
        <taxon>Pezizomycotina</taxon>
        <taxon>Sordariomycetes</taxon>
        <taxon>Xylariomycetidae</taxon>
        <taxon>Xylariales</taxon>
        <taxon>Xylariaceae</taxon>
        <taxon>Xylaria</taxon>
    </lineage>
</organism>
<evidence type="ECO:0000313" key="2">
    <source>
        <dbReference type="EMBL" id="TRX94987.1"/>
    </source>
</evidence>
<proteinExistence type="predicted"/>
<dbReference type="Proteomes" id="UP000319160">
    <property type="component" value="Unassembled WGS sequence"/>
</dbReference>
<dbReference type="InterPro" id="IPR056021">
    <property type="entry name" value="DUF7600"/>
</dbReference>
<evidence type="ECO:0000259" key="1">
    <source>
        <dbReference type="Pfam" id="PF24539"/>
    </source>
</evidence>
<dbReference type="SUPFAM" id="SSF81383">
    <property type="entry name" value="F-box domain"/>
    <property type="match status" value="1"/>
</dbReference>
<keyword evidence="3" id="KW-1185">Reference proteome</keyword>
<dbReference type="AlphaFoldDB" id="A0A553I488"/>